<dbReference type="Proteomes" id="UP001596043">
    <property type="component" value="Unassembled WGS sequence"/>
</dbReference>
<evidence type="ECO:0000313" key="1">
    <source>
        <dbReference type="EMBL" id="MFC4634784.1"/>
    </source>
</evidence>
<dbReference type="EMBL" id="JBHSFV010000007">
    <property type="protein sequence ID" value="MFC4634784.1"/>
    <property type="molecule type" value="Genomic_DNA"/>
</dbReference>
<dbReference type="RefSeq" id="WP_379979376.1">
    <property type="nucleotide sequence ID" value="NZ_JBHSFV010000007.1"/>
</dbReference>
<name>A0ABV9HX99_9FLAO</name>
<evidence type="ECO:0000313" key="2">
    <source>
        <dbReference type="Proteomes" id="UP001596043"/>
    </source>
</evidence>
<reference evidence="2" key="1">
    <citation type="journal article" date="2019" name="Int. J. Syst. Evol. Microbiol.">
        <title>The Global Catalogue of Microorganisms (GCM) 10K type strain sequencing project: providing services to taxonomists for standard genome sequencing and annotation.</title>
        <authorList>
            <consortium name="The Broad Institute Genomics Platform"/>
            <consortium name="The Broad Institute Genome Sequencing Center for Infectious Disease"/>
            <person name="Wu L."/>
            <person name="Ma J."/>
        </authorList>
    </citation>
    <scope>NUCLEOTIDE SEQUENCE [LARGE SCALE GENOMIC DNA]</scope>
    <source>
        <strain evidence="2">YJ-61-S</strain>
    </source>
</reference>
<evidence type="ECO:0008006" key="3">
    <source>
        <dbReference type="Google" id="ProtNLM"/>
    </source>
</evidence>
<gene>
    <name evidence="1" type="ORF">ACFO3O_12755</name>
</gene>
<dbReference type="PROSITE" id="PS51257">
    <property type="entry name" value="PROKAR_LIPOPROTEIN"/>
    <property type="match status" value="1"/>
</dbReference>
<keyword evidence="2" id="KW-1185">Reference proteome</keyword>
<proteinExistence type="predicted"/>
<sequence>MNKSFYILLSLLLLTSCKSKLINIYLENQGVYDKHVSLHHLQNEKEKEIIFIPLFHIGTQEFYNDISSKIDSLDKQGFYFYYELVEVTNNDTILRKHKKISGKPYGKTGNLDIINSLSNGKFKPKEKIISQPNYSSLGLNKLNSKNVDITLEEIVYLYEKKLGKIFLEPCDYETTLYELTVCNDIITKKNKEVLTDLRLNYRNQVVIKEIISDSRQKIVIIYGKGHYEGIKEGLLKEGYIEN</sequence>
<protein>
    <recommendedName>
        <fullName evidence="3">TraB/GumN family protein</fullName>
    </recommendedName>
</protein>
<comment type="caution">
    <text evidence="1">The sequence shown here is derived from an EMBL/GenBank/DDBJ whole genome shotgun (WGS) entry which is preliminary data.</text>
</comment>
<organism evidence="1 2">
    <name type="scientific">Dokdonia ponticola</name>
    <dbReference type="NCBI Taxonomy" id="2041041"/>
    <lineage>
        <taxon>Bacteria</taxon>
        <taxon>Pseudomonadati</taxon>
        <taxon>Bacteroidota</taxon>
        <taxon>Flavobacteriia</taxon>
        <taxon>Flavobacteriales</taxon>
        <taxon>Flavobacteriaceae</taxon>
        <taxon>Dokdonia</taxon>
    </lineage>
</organism>
<accession>A0ABV9HX99</accession>